<name>A0A0C3JYM7_PISTI</name>
<dbReference type="InParanoid" id="A0A0C3JYM7"/>
<reference evidence="2" key="2">
    <citation type="submission" date="2015-01" db="EMBL/GenBank/DDBJ databases">
        <title>Evolutionary Origins and Diversification of the Mycorrhizal Mutualists.</title>
        <authorList>
            <consortium name="DOE Joint Genome Institute"/>
            <consortium name="Mycorrhizal Genomics Consortium"/>
            <person name="Kohler A."/>
            <person name="Kuo A."/>
            <person name="Nagy L.G."/>
            <person name="Floudas D."/>
            <person name="Copeland A."/>
            <person name="Barry K.W."/>
            <person name="Cichocki N."/>
            <person name="Veneault-Fourrey C."/>
            <person name="LaButti K."/>
            <person name="Lindquist E.A."/>
            <person name="Lipzen A."/>
            <person name="Lundell T."/>
            <person name="Morin E."/>
            <person name="Murat C."/>
            <person name="Riley R."/>
            <person name="Ohm R."/>
            <person name="Sun H."/>
            <person name="Tunlid A."/>
            <person name="Henrissat B."/>
            <person name="Grigoriev I.V."/>
            <person name="Hibbett D.S."/>
            <person name="Martin F."/>
        </authorList>
    </citation>
    <scope>NUCLEOTIDE SEQUENCE [LARGE SCALE GENOMIC DNA]</scope>
    <source>
        <strain evidence="2">Marx 270</strain>
    </source>
</reference>
<dbReference type="HOGENOM" id="CLU_2967416_0_0_1"/>
<evidence type="ECO:0000313" key="2">
    <source>
        <dbReference type="Proteomes" id="UP000054217"/>
    </source>
</evidence>
<protein>
    <submittedName>
        <fullName evidence="1">Uncharacterized protein</fullName>
    </submittedName>
</protein>
<proteinExistence type="predicted"/>
<reference evidence="1 2" key="1">
    <citation type="submission" date="2014-04" db="EMBL/GenBank/DDBJ databases">
        <authorList>
            <consortium name="DOE Joint Genome Institute"/>
            <person name="Kuo A."/>
            <person name="Kohler A."/>
            <person name="Costa M.D."/>
            <person name="Nagy L.G."/>
            <person name="Floudas D."/>
            <person name="Copeland A."/>
            <person name="Barry K.W."/>
            <person name="Cichocki N."/>
            <person name="Veneault-Fourrey C."/>
            <person name="LaButti K."/>
            <person name="Lindquist E.A."/>
            <person name="Lipzen A."/>
            <person name="Lundell T."/>
            <person name="Morin E."/>
            <person name="Murat C."/>
            <person name="Sun H."/>
            <person name="Tunlid A."/>
            <person name="Henrissat B."/>
            <person name="Grigoriev I.V."/>
            <person name="Hibbett D.S."/>
            <person name="Martin F."/>
            <person name="Nordberg H.P."/>
            <person name="Cantor M.N."/>
            <person name="Hua S.X."/>
        </authorList>
    </citation>
    <scope>NUCLEOTIDE SEQUENCE [LARGE SCALE GENOMIC DNA]</scope>
    <source>
        <strain evidence="1 2">Marx 270</strain>
    </source>
</reference>
<dbReference type="Proteomes" id="UP000054217">
    <property type="component" value="Unassembled WGS sequence"/>
</dbReference>
<feature type="non-terminal residue" evidence="1">
    <location>
        <position position="59"/>
    </location>
</feature>
<sequence>MLDNTSYRTGSGGRPVAVILLRISQLERSRTPLALFLRPSPRISSAATNLTQGVITITV</sequence>
<dbReference type="EMBL" id="KN831981">
    <property type="protein sequence ID" value="KIO02482.1"/>
    <property type="molecule type" value="Genomic_DNA"/>
</dbReference>
<keyword evidence="2" id="KW-1185">Reference proteome</keyword>
<organism evidence="1 2">
    <name type="scientific">Pisolithus tinctorius Marx 270</name>
    <dbReference type="NCBI Taxonomy" id="870435"/>
    <lineage>
        <taxon>Eukaryota</taxon>
        <taxon>Fungi</taxon>
        <taxon>Dikarya</taxon>
        <taxon>Basidiomycota</taxon>
        <taxon>Agaricomycotina</taxon>
        <taxon>Agaricomycetes</taxon>
        <taxon>Agaricomycetidae</taxon>
        <taxon>Boletales</taxon>
        <taxon>Sclerodermatineae</taxon>
        <taxon>Pisolithaceae</taxon>
        <taxon>Pisolithus</taxon>
    </lineage>
</organism>
<dbReference type="AlphaFoldDB" id="A0A0C3JYM7"/>
<gene>
    <name evidence="1" type="ORF">M404DRAFT_1002096</name>
</gene>
<accession>A0A0C3JYM7</accession>
<evidence type="ECO:0000313" key="1">
    <source>
        <dbReference type="EMBL" id="KIO02482.1"/>
    </source>
</evidence>